<keyword evidence="2" id="KW-1185">Reference proteome</keyword>
<feature type="non-terminal residue" evidence="1">
    <location>
        <position position="23"/>
    </location>
</feature>
<sequence>MDVELVLRKDTIGLPSLPAVGGT</sequence>
<reference evidence="1 2" key="1">
    <citation type="submission" date="2014-04" db="EMBL/GenBank/DDBJ databases">
        <authorList>
            <consortium name="International Citrus Genome Consortium"/>
            <person name="Gmitter F."/>
            <person name="Chen C."/>
            <person name="Farmerie W."/>
            <person name="Harkins T."/>
            <person name="Desany B."/>
            <person name="Mohiuddin M."/>
            <person name="Kodira C."/>
            <person name="Borodovsky M."/>
            <person name="Lomsadze A."/>
            <person name="Burns P."/>
            <person name="Jenkins J."/>
            <person name="Prochnik S."/>
            <person name="Shu S."/>
            <person name="Chapman J."/>
            <person name="Pitluck S."/>
            <person name="Schmutz J."/>
            <person name="Rokhsar D."/>
        </authorList>
    </citation>
    <scope>NUCLEOTIDE SEQUENCE</scope>
</reference>
<evidence type="ECO:0000313" key="2">
    <source>
        <dbReference type="Proteomes" id="UP000027120"/>
    </source>
</evidence>
<organism evidence="1 2">
    <name type="scientific">Citrus sinensis</name>
    <name type="common">Sweet orange</name>
    <name type="synonym">Citrus aurantium var. sinensis</name>
    <dbReference type="NCBI Taxonomy" id="2711"/>
    <lineage>
        <taxon>Eukaryota</taxon>
        <taxon>Viridiplantae</taxon>
        <taxon>Streptophyta</taxon>
        <taxon>Embryophyta</taxon>
        <taxon>Tracheophyta</taxon>
        <taxon>Spermatophyta</taxon>
        <taxon>Magnoliopsida</taxon>
        <taxon>eudicotyledons</taxon>
        <taxon>Gunneridae</taxon>
        <taxon>Pentapetalae</taxon>
        <taxon>rosids</taxon>
        <taxon>malvids</taxon>
        <taxon>Sapindales</taxon>
        <taxon>Rutaceae</taxon>
        <taxon>Aurantioideae</taxon>
        <taxon>Citrus</taxon>
    </lineage>
</organism>
<dbReference type="EMBL" id="KK792250">
    <property type="protein sequence ID" value="KDO37011.1"/>
    <property type="molecule type" value="Genomic_DNA"/>
</dbReference>
<accession>A0A067DEE3</accession>
<dbReference type="Proteomes" id="UP000027120">
    <property type="component" value="Unassembled WGS sequence"/>
</dbReference>
<proteinExistence type="predicted"/>
<evidence type="ECO:0000313" key="1">
    <source>
        <dbReference type="EMBL" id="KDO37011.1"/>
    </source>
</evidence>
<dbReference type="AlphaFoldDB" id="A0A067DEE3"/>
<name>A0A067DEE3_CITSI</name>
<protein>
    <submittedName>
        <fullName evidence="1">Uncharacterized protein</fullName>
    </submittedName>
</protein>
<gene>
    <name evidence="1" type="ORF">CISIN_1g0352231mg</name>
</gene>